<feature type="domain" description="Integrase core" evidence="1">
    <location>
        <begin position="3"/>
        <end position="86"/>
    </location>
</feature>
<comment type="caution">
    <text evidence="2">The sequence shown here is derived from an EMBL/GenBank/DDBJ whole genome shotgun (WGS) entry which is preliminary data.</text>
</comment>
<evidence type="ECO:0000313" key="3">
    <source>
        <dbReference type="Proteomes" id="UP001215280"/>
    </source>
</evidence>
<reference evidence="2" key="1">
    <citation type="submission" date="2023-03" db="EMBL/GenBank/DDBJ databases">
        <title>Massive genome expansion in bonnet fungi (Mycena s.s.) driven by repeated elements and novel gene families across ecological guilds.</title>
        <authorList>
            <consortium name="Lawrence Berkeley National Laboratory"/>
            <person name="Harder C.B."/>
            <person name="Miyauchi S."/>
            <person name="Viragh M."/>
            <person name="Kuo A."/>
            <person name="Thoen E."/>
            <person name="Andreopoulos B."/>
            <person name="Lu D."/>
            <person name="Skrede I."/>
            <person name="Drula E."/>
            <person name="Henrissat B."/>
            <person name="Morin E."/>
            <person name="Kohler A."/>
            <person name="Barry K."/>
            <person name="LaButti K."/>
            <person name="Morin E."/>
            <person name="Salamov A."/>
            <person name="Lipzen A."/>
            <person name="Mereny Z."/>
            <person name="Hegedus B."/>
            <person name="Baldrian P."/>
            <person name="Stursova M."/>
            <person name="Weitz H."/>
            <person name="Taylor A."/>
            <person name="Grigoriev I.V."/>
            <person name="Nagy L.G."/>
            <person name="Martin F."/>
            <person name="Kauserud H."/>
        </authorList>
    </citation>
    <scope>NUCLEOTIDE SEQUENCE</scope>
    <source>
        <strain evidence="2">CBHHK188m</strain>
    </source>
</reference>
<dbReference type="InterPro" id="IPR058913">
    <property type="entry name" value="Integrase_dom_put"/>
</dbReference>
<accession>A0AAD7HTK8</accession>
<sequence>FFRSTRNTCIERLWVEVGTQFARPWRAFFTRLERLHGLDHDSPHHLWLLHQLFLRDINADCHDFQLEWNLHPLKGGQNKGQSPADIRFISETEHGVREDQPGVHPTVLEEFYGIEEDRDREWRDVDEFIADDQADDVRHAAIEVPTHTSPFSPEIEYVFFNALEDLKTQAVIPDGYGLAPEELNGAPYPSRESIHLGRGGKKISIILPLEVWWPRAVLWAQGLDLMTRILVEIDS</sequence>
<keyword evidence="3" id="KW-1185">Reference proteome</keyword>
<dbReference type="AlphaFoldDB" id="A0AAD7HTK8"/>
<feature type="non-terminal residue" evidence="2">
    <location>
        <position position="1"/>
    </location>
</feature>
<name>A0AAD7HTK8_9AGAR</name>
<evidence type="ECO:0000313" key="2">
    <source>
        <dbReference type="EMBL" id="KAJ7727995.1"/>
    </source>
</evidence>
<dbReference type="EMBL" id="JARJLG010000208">
    <property type="protein sequence ID" value="KAJ7727995.1"/>
    <property type="molecule type" value="Genomic_DNA"/>
</dbReference>
<evidence type="ECO:0000259" key="1">
    <source>
        <dbReference type="Pfam" id="PF24764"/>
    </source>
</evidence>
<organism evidence="2 3">
    <name type="scientific">Mycena maculata</name>
    <dbReference type="NCBI Taxonomy" id="230809"/>
    <lineage>
        <taxon>Eukaryota</taxon>
        <taxon>Fungi</taxon>
        <taxon>Dikarya</taxon>
        <taxon>Basidiomycota</taxon>
        <taxon>Agaricomycotina</taxon>
        <taxon>Agaricomycetes</taxon>
        <taxon>Agaricomycetidae</taxon>
        <taxon>Agaricales</taxon>
        <taxon>Marasmiineae</taxon>
        <taxon>Mycenaceae</taxon>
        <taxon>Mycena</taxon>
    </lineage>
</organism>
<protein>
    <recommendedName>
        <fullName evidence="1">Integrase core domain-containing protein</fullName>
    </recommendedName>
</protein>
<gene>
    <name evidence="2" type="ORF">DFH07DRAFT_757441</name>
</gene>
<proteinExistence type="predicted"/>
<dbReference type="Proteomes" id="UP001215280">
    <property type="component" value="Unassembled WGS sequence"/>
</dbReference>
<dbReference type="Pfam" id="PF24764">
    <property type="entry name" value="rva_4"/>
    <property type="match status" value="1"/>
</dbReference>